<keyword evidence="5" id="KW-1185">Reference proteome</keyword>
<dbReference type="Gene3D" id="6.10.20.40">
    <property type="entry name" value="TEA/ATTS domain"/>
    <property type="match status" value="1"/>
</dbReference>
<evidence type="ECO:0000256" key="2">
    <source>
        <dbReference type="SAM" id="MobiDB-lite"/>
    </source>
</evidence>
<evidence type="ECO:0000259" key="3">
    <source>
        <dbReference type="Pfam" id="PF01285"/>
    </source>
</evidence>
<organism evidence="4 5">
    <name type="scientific">Clathrus columnatus</name>
    <dbReference type="NCBI Taxonomy" id="1419009"/>
    <lineage>
        <taxon>Eukaryota</taxon>
        <taxon>Fungi</taxon>
        <taxon>Dikarya</taxon>
        <taxon>Basidiomycota</taxon>
        <taxon>Agaricomycotina</taxon>
        <taxon>Agaricomycetes</taxon>
        <taxon>Phallomycetidae</taxon>
        <taxon>Phallales</taxon>
        <taxon>Clathraceae</taxon>
        <taxon>Clathrus</taxon>
    </lineage>
</organism>
<dbReference type="Proteomes" id="UP001050691">
    <property type="component" value="Unassembled WGS sequence"/>
</dbReference>
<feature type="region of interest" description="Disordered" evidence="2">
    <location>
        <begin position="127"/>
        <end position="184"/>
    </location>
</feature>
<dbReference type="AlphaFoldDB" id="A0AAV5AH72"/>
<protein>
    <recommendedName>
        <fullName evidence="3">TEA domain-containing protein</fullName>
    </recommendedName>
</protein>
<dbReference type="Pfam" id="PF01285">
    <property type="entry name" value="TEA"/>
    <property type="match status" value="1"/>
</dbReference>
<feature type="compositionally biased region" description="Polar residues" evidence="2">
    <location>
        <begin position="1"/>
        <end position="10"/>
    </location>
</feature>
<reference evidence="4" key="1">
    <citation type="submission" date="2021-10" db="EMBL/GenBank/DDBJ databases">
        <title>De novo Genome Assembly of Clathrus columnatus (Basidiomycota, Fungi) Using Illumina and Nanopore Sequence Data.</title>
        <authorList>
            <person name="Ogiso-Tanaka E."/>
            <person name="Itagaki H."/>
            <person name="Hosoya T."/>
            <person name="Hosaka K."/>
        </authorList>
    </citation>
    <scope>NUCLEOTIDE SEQUENCE</scope>
    <source>
        <strain evidence="4">MO-923</strain>
    </source>
</reference>
<feature type="domain" description="TEA" evidence="3">
    <location>
        <begin position="65"/>
        <end position="123"/>
    </location>
</feature>
<gene>
    <name evidence="4" type="ORF">Clacol_008236</name>
</gene>
<evidence type="ECO:0000256" key="1">
    <source>
        <dbReference type="ARBA" id="ARBA00008421"/>
    </source>
</evidence>
<dbReference type="EMBL" id="BPWL01000009">
    <property type="protein sequence ID" value="GJJ13979.1"/>
    <property type="molecule type" value="Genomic_DNA"/>
</dbReference>
<feature type="region of interest" description="Disordered" evidence="2">
    <location>
        <begin position="1"/>
        <end position="52"/>
    </location>
</feature>
<dbReference type="GO" id="GO:0003700">
    <property type="term" value="F:DNA-binding transcription factor activity"/>
    <property type="evidence" value="ECO:0007669"/>
    <property type="project" value="InterPro"/>
</dbReference>
<feature type="compositionally biased region" description="Basic residues" evidence="2">
    <location>
        <begin position="11"/>
        <end position="25"/>
    </location>
</feature>
<comment type="similarity">
    <text evidence="1">Belongs to the TEC1 family.</text>
</comment>
<dbReference type="InterPro" id="IPR000818">
    <property type="entry name" value="TEA/ATTS_dom"/>
</dbReference>
<accession>A0AAV5AH72</accession>
<evidence type="ECO:0000313" key="4">
    <source>
        <dbReference type="EMBL" id="GJJ13979.1"/>
    </source>
</evidence>
<proteinExistence type="inferred from homology"/>
<sequence length="398" mass="44358">MNQSPSSNSSHIHHLSRRPLQHRTRSPFDDRPADPIPASYLDASIPSNLPPRRSMKMLKDGSDFVWPDSAHALFVKGLQAWKIQTIGSKRTRAPRGEGKTDFLVRFLQSHGVTRTKKQVASHLLVEETHSRSMSEPSLPPPDIGLVSTTSSVFEGSPDPNEDGPAPVPASLQSRSPPSHQIVHSHPQVLSMTTQTSNRVHSSPDLTASWQRTNEHHDNSPVLDNPTHFLGRHHDISPQNTYYDIYNSPISPHDYGRNSGSLNSHPQGYANPYYNLELNSVAPDTRQASFKSPQDGSLRFNASSGALDSYHQNYSANHPPYVYHQIRPQNQYALLSYPTQQTQYATDTTAHTRRPSYLDVNSSISYHQTSASGASNSYYNSTQAHEWVRDSPSASSKQK</sequence>
<evidence type="ECO:0000313" key="5">
    <source>
        <dbReference type="Proteomes" id="UP001050691"/>
    </source>
</evidence>
<comment type="caution">
    <text evidence="4">The sequence shown here is derived from an EMBL/GenBank/DDBJ whole genome shotgun (WGS) entry which is preliminary data.</text>
</comment>
<name>A0AAV5AH72_9AGAM</name>
<dbReference type="InterPro" id="IPR038096">
    <property type="entry name" value="TEA/ATTS_sf"/>
</dbReference>